<name>V4KGE2_EUTSA</name>
<organism evidence="2 3">
    <name type="scientific">Eutrema salsugineum</name>
    <name type="common">Saltwater cress</name>
    <name type="synonym">Sisymbrium salsugineum</name>
    <dbReference type="NCBI Taxonomy" id="72664"/>
    <lineage>
        <taxon>Eukaryota</taxon>
        <taxon>Viridiplantae</taxon>
        <taxon>Streptophyta</taxon>
        <taxon>Embryophyta</taxon>
        <taxon>Tracheophyta</taxon>
        <taxon>Spermatophyta</taxon>
        <taxon>Magnoliopsida</taxon>
        <taxon>eudicotyledons</taxon>
        <taxon>Gunneridae</taxon>
        <taxon>Pentapetalae</taxon>
        <taxon>rosids</taxon>
        <taxon>malvids</taxon>
        <taxon>Brassicales</taxon>
        <taxon>Brassicaceae</taxon>
        <taxon>Eutremeae</taxon>
        <taxon>Eutrema</taxon>
    </lineage>
</organism>
<evidence type="ECO:0000313" key="3">
    <source>
        <dbReference type="Proteomes" id="UP000030689"/>
    </source>
</evidence>
<dbReference type="KEGG" id="eus:EUTSA_v10011925mg"/>
<dbReference type="Proteomes" id="UP000030689">
    <property type="component" value="Unassembled WGS sequence"/>
</dbReference>
<sequence>MGLPIYMLSIFDIIKLDVSYTFRTTSYIYFCKTFMVCSIVPLLASIYSYRIQSSWRSPCEVCSKRAE</sequence>
<proteinExistence type="predicted"/>
<gene>
    <name evidence="2" type="ORF">EUTSA_v10011925mg</name>
</gene>
<keyword evidence="1" id="KW-0812">Transmembrane</keyword>
<accession>V4KGE2</accession>
<protein>
    <submittedName>
        <fullName evidence="2">Uncharacterized protein</fullName>
    </submittedName>
</protein>
<keyword evidence="1" id="KW-0472">Membrane</keyword>
<feature type="transmembrane region" description="Helical" evidence="1">
    <location>
        <begin position="27"/>
        <end position="47"/>
    </location>
</feature>
<keyword evidence="1" id="KW-1133">Transmembrane helix</keyword>
<evidence type="ECO:0000256" key="1">
    <source>
        <dbReference type="SAM" id="Phobius"/>
    </source>
</evidence>
<dbReference type="AlphaFoldDB" id="V4KGE2"/>
<evidence type="ECO:0000313" key="2">
    <source>
        <dbReference type="EMBL" id="ESQ30249.1"/>
    </source>
</evidence>
<dbReference type="EMBL" id="KI517809">
    <property type="protein sequence ID" value="ESQ30249.1"/>
    <property type="molecule type" value="Genomic_DNA"/>
</dbReference>
<reference evidence="2 3" key="1">
    <citation type="journal article" date="2013" name="Front. Plant Sci.">
        <title>The Reference Genome of the Halophytic Plant Eutrema salsugineum.</title>
        <authorList>
            <person name="Yang R."/>
            <person name="Jarvis D.E."/>
            <person name="Chen H."/>
            <person name="Beilstein M.A."/>
            <person name="Grimwood J."/>
            <person name="Jenkins J."/>
            <person name="Shu S."/>
            <person name="Prochnik S."/>
            <person name="Xin M."/>
            <person name="Ma C."/>
            <person name="Schmutz J."/>
            <person name="Wing R.A."/>
            <person name="Mitchell-Olds T."/>
            <person name="Schumaker K.S."/>
            <person name="Wang X."/>
        </authorList>
    </citation>
    <scope>NUCLEOTIDE SEQUENCE [LARGE SCALE GENOMIC DNA]</scope>
</reference>
<dbReference type="Gramene" id="ESQ30249">
    <property type="protein sequence ID" value="ESQ30249"/>
    <property type="gene ID" value="EUTSA_v10011925mg"/>
</dbReference>
<keyword evidence="3" id="KW-1185">Reference proteome</keyword>